<protein>
    <submittedName>
        <fullName evidence="1">Uncharacterized protein</fullName>
    </submittedName>
</protein>
<sequence>MSNCFSCGKGFKGDVNELLRIYKEQYDTKGIERYFYRLETNGTLFTCTKSSFLSIFNSQIKPNFENGSEYAHIKEYGLKT</sequence>
<dbReference type="EMBL" id="MT732457">
    <property type="protein sequence ID" value="QQV90413.1"/>
    <property type="molecule type" value="Genomic_DNA"/>
</dbReference>
<dbReference type="Proteomes" id="UP000693706">
    <property type="component" value="Segment"/>
</dbReference>
<gene>
    <name evidence="1" type="ORF">Harreka1_6</name>
</gene>
<proteinExistence type="predicted"/>
<evidence type="ECO:0000313" key="1">
    <source>
        <dbReference type="EMBL" id="QQV90413.1"/>
    </source>
</evidence>
<evidence type="ECO:0000313" key="2">
    <source>
        <dbReference type="Proteomes" id="UP000693706"/>
    </source>
</evidence>
<name>A0A8E5E9G3_9CAUD</name>
<reference evidence="1" key="1">
    <citation type="submission" date="2020-07" db="EMBL/GenBank/DDBJ databases">
        <title>Highly diverse flavobacterial phages as mortality factor during North Sea spring blooms.</title>
        <authorList>
            <person name="Bartlau N."/>
            <person name="Wichels A."/>
            <person name="Krohne G."/>
            <person name="Adriaenssens E.M."/>
            <person name="Heins A."/>
            <person name="Fuchs B.M."/>
            <person name="Amann R."/>
            <person name="Moraru C."/>
        </authorList>
    </citation>
    <scope>NUCLEOTIDE SEQUENCE</scope>
</reference>
<keyword evidence="2" id="KW-1185">Reference proteome</keyword>
<organism evidence="1 2">
    <name type="scientific">Olleya phage Harreka_1</name>
    <dbReference type="NCBI Taxonomy" id="2745673"/>
    <lineage>
        <taxon>Viruses</taxon>
        <taxon>Duplodnaviria</taxon>
        <taxon>Heunggongvirae</taxon>
        <taxon>Uroviricota</taxon>
        <taxon>Caudoviricetes</taxon>
        <taxon>Aggregaviridae</taxon>
        <taxon>Harrekavirus</taxon>
        <taxon>Harrekavirus harreka</taxon>
    </lineage>
</organism>
<accession>A0A8E5E9G3</accession>